<evidence type="ECO:0000313" key="8">
    <source>
        <dbReference type="Proteomes" id="UP001204798"/>
    </source>
</evidence>
<evidence type="ECO:0000256" key="3">
    <source>
        <dbReference type="ARBA" id="ARBA00022692"/>
    </source>
</evidence>
<proteinExistence type="predicted"/>
<feature type="transmembrane region" description="Helical" evidence="6">
    <location>
        <begin position="217"/>
        <end position="237"/>
    </location>
</feature>
<dbReference type="PANTHER" id="PTHR11706:SF33">
    <property type="entry name" value="NATURAL RESISTANCE-ASSOCIATED MACROPHAGE PROTEIN 2"/>
    <property type="match status" value="1"/>
</dbReference>
<dbReference type="EMBL" id="JANUCP010000004">
    <property type="protein sequence ID" value="MCS3920156.1"/>
    <property type="molecule type" value="Genomic_DNA"/>
</dbReference>
<evidence type="ECO:0000256" key="5">
    <source>
        <dbReference type="ARBA" id="ARBA00023136"/>
    </source>
</evidence>
<dbReference type="PANTHER" id="PTHR11706">
    <property type="entry name" value="SOLUTE CARRIER PROTEIN FAMILY 11 MEMBER"/>
    <property type="match status" value="1"/>
</dbReference>
<dbReference type="InterPro" id="IPR001046">
    <property type="entry name" value="NRAMP_fam"/>
</dbReference>
<feature type="transmembrane region" description="Helical" evidence="6">
    <location>
        <begin position="410"/>
        <end position="433"/>
    </location>
</feature>
<sequence length="439" mass="48033">MAQERKRELSDAELMEQLGQLPWWQKVWVLLKLSGPGYLQSAFTLGSGTASACVLAGSKYGYQLLWVHPLAIVMGAIMLSALAKQTLTTLERPYEVFSRHLHPAMALFWGLGALVASIVWHFPQYALAASVLTDWGELVGVSVHPAICGVVLLSIAIAVAWSYSFGLKGVRIYENTMRLFVAAMLLTVLVVVIQTGVDWGAFVRGLFVPTLPADREGLTIVLGGMGASVGINMVFLYPYSLIKRQWDKRHLPLAYFDLWTGMVLPFSIVTSLVIIACANTLHAQGVEVKGAADAAKMLGVVMGETAARVLMGAGFLAMALSTITLHMLTCGFILCEIFNSPTEGWWYRLAMLAPAIGVLGVVYRQIPFWVGVFTSSIAFLLIPVVYIGIFILHNRADYLGEEKPKGTEALLWNGAMGLAIFFLSGSAIFLWWLRLTSPR</sequence>
<organism evidence="7 8">
    <name type="scientific">Candidatus Fervidibacter sacchari</name>
    <dbReference type="NCBI Taxonomy" id="1448929"/>
    <lineage>
        <taxon>Bacteria</taxon>
        <taxon>Candidatus Fervidibacterota</taxon>
        <taxon>Candidatus Fervidibacter</taxon>
    </lineage>
</organism>
<evidence type="ECO:0000256" key="6">
    <source>
        <dbReference type="SAM" id="Phobius"/>
    </source>
</evidence>
<protein>
    <submittedName>
        <fullName evidence="7">Mn2+/Fe2+ NRAMP family transporter</fullName>
    </submittedName>
</protein>
<dbReference type="Pfam" id="PF01566">
    <property type="entry name" value="Nramp"/>
    <property type="match status" value="1"/>
</dbReference>
<evidence type="ECO:0000313" key="7">
    <source>
        <dbReference type="EMBL" id="MCS3920156.1"/>
    </source>
</evidence>
<feature type="transmembrane region" description="Helical" evidence="6">
    <location>
        <begin position="309"/>
        <end position="333"/>
    </location>
</feature>
<keyword evidence="5 6" id="KW-0472">Membrane</keyword>
<dbReference type="RefSeq" id="WP_259097960.1">
    <property type="nucleotide sequence ID" value="NZ_CP130454.1"/>
</dbReference>
<reference evidence="7 8" key="1">
    <citation type="submission" date="2022-08" db="EMBL/GenBank/DDBJ databases">
        <title>Bacterial and archaeal communities from various locations to study Microbial Dark Matter (Phase II).</title>
        <authorList>
            <person name="Stepanauskas R."/>
        </authorList>
    </citation>
    <scope>NUCLEOTIDE SEQUENCE [LARGE SCALE GENOMIC DNA]</scope>
    <source>
        <strain evidence="7 8">PD1</strain>
    </source>
</reference>
<feature type="transmembrane region" description="Helical" evidence="6">
    <location>
        <begin position="104"/>
        <end position="123"/>
    </location>
</feature>
<gene>
    <name evidence="7" type="ORF">M2350_002573</name>
</gene>
<keyword evidence="2" id="KW-0813">Transport</keyword>
<feature type="transmembrane region" description="Helical" evidence="6">
    <location>
        <begin position="369"/>
        <end position="389"/>
    </location>
</feature>
<feature type="transmembrane region" description="Helical" evidence="6">
    <location>
        <begin position="38"/>
        <end position="58"/>
    </location>
</feature>
<comment type="caution">
    <text evidence="7">The sequence shown here is derived from an EMBL/GenBank/DDBJ whole genome shotgun (WGS) entry which is preliminary data.</text>
</comment>
<evidence type="ECO:0000256" key="4">
    <source>
        <dbReference type="ARBA" id="ARBA00022989"/>
    </source>
</evidence>
<comment type="subcellular location">
    <subcellularLocation>
        <location evidence="1">Membrane</location>
        <topology evidence="1">Multi-pass membrane protein</topology>
    </subcellularLocation>
</comment>
<dbReference type="Proteomes" id="UP001204798">
    <property type="component" value="Unassembled WGS sequence"/>
</dbReference>
<evidence type="ECO:0000256" key="2">
    <source>
        <dbReference type="ARBA" id="ARBA00022448"/>
    </source>
</evidence>
<feature type="transmembrane region" description="Helical" evidence="6">
    <location>
        <begin position="179"/>
        <end position="197"/>
    </location>
</feature>
<keyword evidence="4 6" id="KW-1133">Transmembrane helix</keyword>
<feature type="transmembrane region" description="Helical" evidence="6">
    <location>
        <begin position="143"/>
        <end position="167"/>
    </location>
</feature>
<name>A0ABT2ERX2_9BACT</name>
<accession>A0ABT2ERX2</accession>
<evidence type="ECO:0000256" key="1">
    <source>
        <dbReference type="ARBA" id="ARBA00004141"/>
    </source>
</evidence>
<feature type="transmembrane region" description="Helical" evidence="6">
    <location>
        <begin position="64"/>
        <end position="83"/>
    </location>
</feature>
<keyword evidence="8" id="KW-1185">Reference proteome</keyword>
<feature type="transmembrane region" description="Helical" evidence="6">
    <location>
        <begin position="345"/>
        <end position="363"/>
    </location>
</feature>
<keyword evidence="3 6" id="KW-0812">Transmembrane</keyword>
<dbReference type="NCBIfam" id="NF037982">
    <property type="entry name" value="Nramp_1"/>
    <property type="match status" value="1"/>
</dbReference>